<name>A0A7I4Z2Q2_HAECO</name>
<keyword evidence="2" id="KW-1185">Reference proteome</keyword>
<organism evidence="2 3">
    <name type="scientific">Haemonchus contortus</name>
    <name type="common">Barber pole worm</name>
    <dbReference type="NCBI Taxonomy" id="6289"/>
    <lineage>
        <taxon>Eukaryota</taxon>
        <taxon>Metazoa</taxon>
        <taxon>Ecdysozoa</taxon>
        <taxon>Nematoda</taxon>
        <taxon>Chromadorea</taxon>
        <taxon>Rhabditida</taxon>
        <taxon>Rhabditina</taxon>
        <taxon>Rhabditomorpha</taxon>
        <taxon>Strongyloidea</taxon>
        <taxon>Trichostrongylidae</taxon>
        <taxon>Haemonchus</taxon>
    </lineage>
</organism>
<evidence type="ECO:0000313" key="2">
    <source>
        <dbReference type="Proteomes" id="UP000025227"/>
    </source>
</evidence>
<accession>A0A7I4Z2Q2</accession>
<protein>
    <submittedName>
        <fullName evidence="3">Uncharacterized protein</fullName>
    </submittedName>
</protein>
<dbReference type="AlphaFoldDB" id="A0A7I4Z2Q2"/>
<sequence length="98" mass="11219">MRVDVMYDLGRSVRLSSRRIDSSPTHIAQYTTILVSKIRWFRLKARRSSSDTMYVTEYPYKQACQEQPTLKPMSSNLQSRALHSAPRGLDSKAGPDNI</sequence>
<dbReference type="WBParaSite" id="HCON_00165190-00001">
    <property type="protein sequence ID" value="HCON_00165190-00001"/>
    <property type="gene ID" value="HCON_00165190"/>
</dbReference>
<evidence type="ECO:0000313" key="3">
    <source>
        <dbReference type="WBParaSite" id="HCON_00165190-00001"/>
    </source>
</evidence>
<feature type="compositionally biased region" description="Polar residues" evidence="1">
    <location>
        <begin position="71"/>
        <end position="81"/>
    </location>
</feature>
<feature type="region of interest" description="Disordered" evidence="1">
    <location>
        <begin position="71"/>
        <end position="98"/>
    </location>
</feature>
<evidence type="ECO:0000256" key="1">
    <source>
        <dbReference type="SAM" id="MobiDB-lite"/>
    </source>
</evidence>
<proteinExistence type="predicted"/>
<reference evidence="3" key="1">
    <citation type="submission" date="2020-12" db="UniProtKB">
        <authorList>
            <consortium name="WormBaseParasite"/>
        </authorList>
    </citation>
    <scope>IDENTIFICATION</scope>
    <source>
        <strain evidence="3">MHco3</strain>
    </source>
</reference>
<dbReference type="Proteomes" id="UP000025227">
    <property type="component" value="Unplaced"/>
</dbReference>